<protein>
    <recommendedName>
        <fullName evidence="2">Non-reducing end beta-L-arabinofuranosidase-like GH127 middle domain-containing protein</fullName>
    </recommendedName>
</protein>
<feature type="domain" description="Non-reducing end beta-L-arabinofuranosidase-like GH127 middle" evidence="2">
    <location>
        <begin position="447"/>
        <end position="540"/>
    </location>
</feature>
<dbReference type="InterPro" id="IPR006311">
    <property type="entry name" value="TAT_signal"/>
</dbReference>
<proteinExistence type="predicted"/>
<dbReference type="AlphaFoldDB" id="A0A4Y5Z246"/>
<name>A0A4Y5Z246_9GAMM</name>
<dbReference type="GO" id="GO:0005975">
    <property type="term" value="P:carbohydrate metabolic process"/>
    <property type="evidence" value="ECO:0007669"/>
    <property type="project" value="InterPro"/>
</dbReference>
<dbReference type="PROSITE" id="PS51318">
    <property type="entry name" value="TAT"/>
    <property type="match status" value="1"/>
</dbReference>
<dbReference type="SUPFAM" id="SSF48208">
    <property type="entry name" value="Six-hairpin glycosidases"/>
    <property type="match status" value="1"/>
</dbReference>
<dbReference type="EMBL" id="CP041046">
    <property type="protein sequence ID" value="QDE38689.1"/>
    <property type="molecule type" value="Genomic_DNA"/>
</dbReference>
<evidence type="ECO:0000313" key="4">
    <source>
        <dbReference type="Proteomes" id="UP000316093"/>
    </source>
</evidence>
<dbReference type="OrthoDB" id="9757939at2"/>
<dbReference type="InterPro" id="IPR008928">
    <property type="entry name" value="6-hairpin_glycosidase_sf"/>
</dbReference>
<reference evidence="3 4" key="1">
    <citation type="submission" date="2019-06" db="EMBL/GenBank/DDBJ databases">
        <title>A complete genome sequence for Luteibacter pinisoli MAH-14.</title>
        <authorList>
            <person name="Baltrus D.A."/>
        </authorList>
    </citation>
    <scope>NUCLEOTIDE SEQUENCE [LARGE SCALE GENOMIC DNA]</scope>
    <source>
        <strain evidence="3 4">MAH-14</strain>
    </source>
</reference>
<keyword evidence="1" id="KW-0732">Signal</keyword>
<dbReference type="KEGG" id="lpy:FIV34_05460"/>
<organism evidence="3 4">
    <name type="scientific">Luteibacter pinisoli</name>
    <dbReference type="NCBI Taxonomy" id="2589080"/>
    <lineage>
        <taxon>Bacteria</taxon>
        <taxon>Pseudomonadati</taxon>
        <taxon>Pseudomonadota</taxon>
        <taxon>Gammaproteobacteria</taxon>
        <taxon>Lysobacterales</taxon>
        <taxon>Rhodanobacteraceae</taxon>
        <taxon>Luteibacter</taxon>
    </lineage>
</organism>
<keyword evidence="4" id="KW-1185">Reference proteome</keyword>
<dbReference type="Proteomes" id="UP000316093">
    <property type="component" value="Chromosome"/>
</dbReference>
<feature type="chain" id="PRO_5021459091" description="Non-reducing end beta-L-arabinofuranosidase-like GH127 middle domain-containing protein" evidence="1">
    <location>
        <begin position="28"/>
        <end position="676"/>
    </location>
</feature>
<accession>A0A4Y5Z246</accession>
<evidence type="ECO:0000313" key="3">
    <source>
        <dbReference type="EMBL" id="QDE38689.1"/>
    </source>
</evidence>
<dbReference type="RefSeq" id="WP_139980436.1">
    <property type="nucleotide sequence ID" value="NZ_CP041046.1"/>
</dbReference>
<evidence type="ECO:0000259" key="2">
    <source>
        <dbReference type="Pfam" id="PF20736"/>
    </source>
</evidence>
<dbReference type="InterPro" id="IPR049046">
    <property type="entry name" value="Beta-AFase-like_GH127_middle"/>
</dbReference>
<dbReference type="Pfam" id="PF20736">
    <property type="entry name" value="Glyco_hydro127M"/>
    <property type="match status" value="1"/>
</dbReference>
<gene>
    <name evidence="3" type="ORF">FIV34_05460</name>
</gene>
<dbReference type="PANTHER" id="PTHR31151:SF0">
    <property type="entry name" value="PROLINE-TRNA LIGASE (DUF1680)"/>
    <property type="match status" value="1"/>
</dbReference>
<sequence>MGDTATSRRAFLRASAMGTLASFVPLAATAAAAASGGKAAPAAPAFPPAPLAPQPLQLLPAGAITPTGWLRRQLQIQADGLGGHVDETWPDLGPESGWLGGKGESWERGPYFLDGLLPLAWQLDSAPLKAKAQRFIDWTLANPWPNGMFGPRSNDDWWPRMVMLKVLAQYQELTGDARVVPFMTAYFHYQLTALPERPLRDWGRMRWQDEVAVLVWLYTRTQDPKLIELAHLLKKQGYDWQGMFANFSFKEKVDVKALEAKMRNGGGDVFMVDDGLQVHGVNNAQALKASPVWSLISRSADDRAAIHHQLDMLDTYHGLPNGMFSADEHLAGRSPSQGVELCTVVEAMYSLEMALAITGDAALGDRIERIAYNALPGTFTDDMWAHQYDQQPNQVEVSLHRRPWTTNGPEANIFGLDPHFGCCTANFHQGWPKLTASLWMATSDRGLAATVYAPCNVSTVVRDVPVAIEQATDYPFRGDIVITVKPAQAVAFPLRVRIPAWCRHPVLKVNGTAVAVKAEAGFHTIERTWKPGDRIALSFPAEVVTEKGYNNAVTFVRGPLVFSLPIGESWVKWRPRGLTNDWQIYPTSAWNYGVAPEAKAEEHPIGDRPFAGASPAVTLSIKGQPVAWKAEEGAADPVPEKVVATGEPAVTLKLVPYAGAKLRITAFPALSGTPVA</sequence>
<evidence type="ECO:0000256" key="1">
    <source>
        <dbReference type="SAM" id="SignalP"/>
    </source>
</evidence>
<feature type="signal peptide" evidence="1">
    <location>
        <begin position="1"/>
        <end position="27"/>
    </location>
</feature>
<dbReference type="PANTHER" id="PTHR31151">
    <property type="entry name" value="PROLINE-TRNA LIGASE (DUF1680)"/>
    <property type="match status" value="1"/>
</dbReference>